<accession>A0A4Y2DJ68</accession>
<dbReference type="SUPFAM" id="SSF56235">
    <property type="entry name" value="N-terminal nucleophile aminohydrolases (Ntn hydrolases)"/>
    <property type="match status" value="1"/>
</dbReference>
<dbReference type="PROSITE" id="PS51475">
    <property type="entry name" value="PROTEASOME_ALPHA_2"/>
    <property type="match status" value="1"/>
</dbReference>
<dbReference type="InterPro" id="IPR000426">
    <property type="entry name" value="Proteasome_asu_N"/>
</dbReference>
<dbReference type="PROSITE" id="PS00388">
    <property type="entry name" value="PROTEASOME_ALPHA_1"/>
    <property type="match status" value="1"/>
</dbReference>
<comment type="subunit">
    <text evidence="6">The 20S proteasome core is composed of 28 subunits that are arranged in four stacked rings, resulting in a barrel-shaped structure. The two end rings are each formed by seven alpha subunits, and the two central rings are each formed by seven beta subunits.</text>
</comment>
<evidence type="ECO:0000313" key="8">
    <source>
        <dbReference type="EMBL" id="GBM15904.1"/>
    </source>
</evidence>
<dbReference type="GO" id="GO:0019773">
    <property type="term" value="C:proteasome core complex, alpha-subunit complex"/>
    <property type="evidence" value="ECO:0007669"/>
    <property type="project" value="UniProtKB-UniRule"/>
</dbReference>
<sequence length="244" mass="27449">MNTNRYDRAITIFSPDGHLFQVEYAIEAAKQGSTVIGICGQTTVVLAAEKKSLAQLEEDRSAKNISLLDDNIFMAFAGITADARIMIDKARLECQCHKLTDDFVTVEYITRHIATVKQRYTQSNGRRPFGFSALIAGFDYDGTPQLYQTDPSGVYHNWRATSIGQNAKTVREYLENNYSEERLPDEKSTVHFSIKALLEVVRGRNFEVAAMAQGQPLRILDADEIRAYIPIMDRVNEEEADGNV</sequence>
<dbReference type="OrthoDB" id="3145928at2759"/>
<evidence type="ECO:0000256" key="6">
    <source>
        <dbReference type="RuleBase" id="RU000551"/>
    </source>
</evidence>
<dbReference type="Pfam" id="PF10584">
    <property type="entry name" value="Proteasome_A_N"/>
    <property type="match status" value="1"/>
</dbReference>
<keyword evidence="2 6" id="KW-0963">Cytoplasm</keyword>
<evidence type="ECO:0000256" key="1">
    <source>
        <dbReference type="ARBA" id="ARBA00002000"/>
    </source>
</evidence>
<evidence type="ECO:0000256" key="4">
    <source>
        <dbReference type="ARBA" id="ARBA00026071"/>
    </source>
</evidence>
<dbReference type="FunFam" id="3.60.20.10:FF:000004">
    <property type="entry name" value="Proteasome subunit alpha type-4"/>
    <property type="match status" value="1"/>
</dbReference>
<dbReference type="NCBIfam" id="NF003075">
    <property type="entry name" value="PRK03996.1"/>
    <property type="match status" value="1"/>
</dbReference>
<comment type="caution">
    <text evidence="8">The sequence shown here is derived from an EMBL/GenBank/DDBJ whole genome shotgun (WGS) entry which is preliminary data.</text>
</comment>
<dbReference type="InterPro" id="IPR001353">
    <property type="entry name" value="Proteasome_sua/b"/>
</dbReference>
<comment type="similarity">
    <text evidence="5 6">Belongs to the peptidase T1A family.</text>
</comment>
<keyword evidence="6" id="KW-0539">Nucleus</keyword>
<protein>
    <recommendedName>
        <fullName evidence="6">Proteasome subunit alpha type</fullName>
    </recommendedName>
</protein>
<evidence type="ECO:0000313" key="9">
    <source>
        <dbReference type="Proteomes" id="UP000499080"/>
    </source>
</evidence>
<comment type="subcellular location">
    <subcellularLocation>
        <location evidence="6">Cytoplasm</location>
    </subcellularLocation>
    <subcellularLocation>
        <location evidence="6">Nucleus</location>
    </subcellularLocation>
</comment>
<keyword evidence="9" id="KW-1185">Reference proteome</keyword>
<evidence type="ECO:0000256" key="5">
    <source>
        <dbReference type="PROSITE-ProRule" id="PRU00808"/>
    </source>
</evidence>
<dbReference type="InterPro" id="IPR050115">
    <property type="entry name" value="Proteasome_alpha"/>
</dbReference>
<dbReference type="AlphaFoldDB" id="A0A4Y2DJ68"/>
<dbReference type="InterPro" id="IPR029055">
    <property type="entry name" value="Ntn_hydrolases_N"/>
</dbReference>
<gene>
    <name evidence="8" type="primary">psma7_1</name>
    <name evidence="8" type="ORF">AVEN_258445_1</name>
</gene>
<dbReference type="EMBL" id="BGPR01000365">
    <property type="protein sequence ID" value="GBM15904.1"/>
    <property type="molecule type" value="Genomic_DNA"/>
</dbReference>
<name>A0A4Y2DJ68_ARAVE</name>
<comment type="subunit">
    <text evidence="4">The 26S proteasome consists of a 20S proteasome core and two 19S regulatory subunits. The 20S proteasome core is composed of 28 subunits that are arranged in four stacked rings, resulting in a barrel-shaped structure. The two end rings are each formed by seven alpha subunits, and the two central rings are each formed by seven beta subunits. The catalytic chamber with the active sites is on the inside of the barrel.</text>
</comment>
<organism evidence="8 9">
    <name type="scientific">Araneus ventricosus</name>
    <name type="common">Orbweaver spider</name>
    <name type="synonym">Epeira ventricosa</name>
    <dbReference type="NCBI Taxonomy" id="182803"/>
    <lineage>
        <taxon>Eukaryota</taxon>
        <taxon>Metazoa</taxon>
        <taxon>Ecdysozoa</taxon>
        <taxon>Arthropoda</taxon>
        <taxon>Chelicerata</taxon>
        <taxon>Arachnida</taxon>
        <taxon>Araneae</taxon>
        <taxon>Araneomorphae</taxon>
        <taxon>Entelegynae</taxon>
        <taxon>Araneoidea</taxon>
        <taxon>Araneidae</taxon>
        <taxon>Araneus</taxon>
    </lineage>
</organism>
<dbReference type="GO" id="GO:0005737">
    <property type="term" value="C:cytoplasm"/>
    <property type="evidence" value="ECO:0007669"/>
    <property type="project" value="UniProtKB-SubCell"/>
</dbReference>
<keyword evidence="3 5" id="KW-0647">Proteasome</keyword>
<dbReference type="Pfam" id="PF00227">
    <property type="entry name" value="Proteasome"/>
    <property type="match status" value="1"/>
</dbReference>
<dbReference type="Proteomes" id="UP000499080">
    <property type="component" value="Unassembled WGS sequence"/>
</dbReference>
<proteinExistence type="inferred from homology"/>
<evidence type="ECO:0000256" key="2">
    <source>
        <dbReference type="ARBA" id="ARBA00022490"/>
    </source>
</evidence>
<dbReference type="GO" id="GO:0005634">
    <property type="term" value="C:nucleus"/>
    <property type="evidence" value="ECO:0007669"/>
    <property type="project" value="UniProtKB-SubCell"/>
</dbReference>
<evidence type="ECO:0000256" key="3">
    <source>
        <dbReference type="ARBA" id="ARBA00022942"/>
    </source>
</evidence>
<dbReference type="GO" id="GO:0006511">
    <property type="term" value="P:ubiquitin-dependent protein catabolic process"/>
    <property type="evidence" value="ECO:0007669"/>
    <property type="project" value="InterPro"/>
</dbReference>
<evidence type="ECO:0000259" key="7">
    <source>
        <dbReference type="PROSITE" id="PS00388"/>
    </source>
</evidence>
<dbReference type="PANTHER" id="PTHR11599">
    <property type="entry name" value="PROTEASOME SUBUNIT ALPHA/BETA"/>
    <property type="match status" value="1"/>
</dbReference>
<dbReference type="Gene3D" id="3.60.20.10">
    <property type="entry name" value="Glutamine Phosphoribosylpyrophosphate, subunit 1, domain 1"/>
    <property type="match status" value="1"/>
</dbReference>
<reference evidence="8 9" key="1">
    <citation type="journal article" date="2019" name="Sci. Rep.">
        <title>Orb-weaving spider Araneus ventricosus genome elucidates the spidroin gene catalogue.</title>
        <authorList>
            <person name="Kono N."/>
            <person name="Nakamura H."/>
            <person name="Ohtoshi R."/>
            <person name="Moran D.A.P."/>
            <person name="Shinohara A."/>
            <person name="Yoshida Y."/>
            <person name="Fujiwara M."/>
            <person name="Mori M."/>
            <person name="Tomita M."/>
            <person name="Arakawa K."/>
        </authorList>
    </citation>
    <scope>NUCLEOTIDE SEQUENCE [LARGE SCALE GENOMIC DNA]</scope>
</reference>
<feature type="domain" description="Proteasome alpha-type subunits" evidence="7">
    <location>
        <begin position="6"/>
        <end position="28"/>
    </location>
</feature>
<comment type="function">
    <text evidence="1">The proteasome is a multicatalytic proteinase complex which is characterized by its ability to cleave peptides with Arg, Phe, Tyr, Leu, and Glu adjacent to the leaving group at neutral or slightly basic pH. The proteasome has an ATP-dependent proteolytic activity.</text>
</comment>
<dbReference type="SMART" id="SM00948">
    <property type="entry name" value="Proteasome_A_N"/>
    <property type="match status" value="1"/>
</dbReference>
<dbReference type="InterPro" id="IPR023332">
    <property type="entry name" value="Proteasome_alpha-type"/>
</dbReference>